<feature type="region of interest" description="Disordered" evidence="1">
    <location>
        <begin position="1"/>
        <end position="38"/>
    </location>
</feature>
<sequence>MHTRVGYKPRDWSARVQGRSDGNCNPSPQSGRPREKPQHCCRCSAGRESPFLAWLRLLDRDISRRLGICPPRPGGAAVASAAFVLVLAHRPSLHRPDMTLESLLGGRGLSAHEKSSLCRHCPPANTGIRPFECIAASHRVSLGISGGSLGLCFPRAVTSARVGHRRFNTSWRCHCPMHSAVERSFAWWWRGGRDVDQKASMPGPG</sequence>
<reference evidence="2" key="2">
    <citation type="submission" date="2023-06" db="EMBL/GenBank/DDBJ databases">
        <authorList>
            <consortium name="Lawrence Berkeley National Laboratory"/>
            <person name="Haridas S."/>
            <person name="Hensen N."/>
            <person name="Bonometti L."/>
            <person name="Westerberg I."/>
            <person name="Brannstrom I.O."/>
            <person name="Guillou S."/>
            <person name="Cros-Aarteil S."/>
            <person name="Calhoun S."/>
            <person name="Kuo A."/>
            <person name="Mondo S."/>
            <person name="Pangilinan J."/>
            <person name="Riley R."/>
            <person name="Labutti K."/>
            <person name="Andreopoulos B."/>
            <person name="Lipzen A."/>
            <person name="Chen C."/>
            <person name="Yanf M."/>
            <person name="Daum C."/>
            <person name="Ng V."/>
            <person name="Clum A."/>
            <person name="Steindorff A."/>
            <person name="Ohm R."/>
            <person name="Martin F."/>
            <person name="Silar P."/>
            <person name="Natvig D."/>
            <person name="Lalanne C."/>
            <person name="Gautier V."/>
            <person name="Ament-Velasquez S.L."/>
            <person name="Kruys A."/>
            <person name="Hutchinson M.I."/>
            <person name="Powell A.J."/>
            <person name="Barry K."/>
            <person name="Miller A.N."/>
            <person name="Grigoriev I.V."/>
            <person name="Debuchy R."/>
            <person name="Gladieux P."/>
            <person name="Thoren M.H."/>
            <person name="Johannesson H."/>
        </authorList>
    </citation>
    <scope>NUCLEOTIDE SEQUENCE</scope>
    <source>
        <strain evidence="2">CBS 958.72</strain>
    </source>
</reference>
<keyword evidence="3" id="KW-1185">Reference proteome</keyword>
<dbReference type="AlphaFoldDB" id="A0AAE0N109"/>
<dbReference type="Proteomes" id="UP001287356">
    <property type="component" value="Unassembled WGS sequence"/>
</dbReference>
<evidence type="ECO:0000256" key="1">
    <source>
        <dbReference type="SAM" id="MobiDB-lite"/>
    </source>
</evidence>
<dbReference type="EMBL" id="JAULSN010000007">
    <property type="protein sequence ID" value="KAK3366881.1"/>
    <property type="molecule type" value="Genomic_DNA"/>
</dbReference>
<accession>A0AAE0N109</accession>
<protein>
    <submittedName>
        <fullName evidence="2">Uncharacterized protein</fullName>
    </submittedName>
</protein>
<feature type="compositionally biased region" description="Polar residues" evidence="1">
    <location>
        <begin position="20"/>
        <end position="30"/>
    </location>
</feature>
<proteinExistence type="predicted"/>
<name>A0AAE0N109_9PEZI</name>
<comment type="caution">
    <text evidence="2">The sequence shown here is derived from an EMBL/GenBank/DDBJ whole genome shotgun (WGS) entry which is preliminary data.</text>
</comment>
<gene>
    <name evidence="2" type="ORF">B0T24DRAFT_370886</name>
</gene>
<reference evidence="2" key="1">
    <citation type="journal article" date="2023" name="Mol. Phylogenet. Evol.">
        <title>Genome-scale phylogeny and comparative genomics of the fungal order Sordariales.</title>
        <authorList>
            <person name="Hensen N."/>
            <person name="Bonometti L."/>
            <person name="Westerberg I."/>
            <person name="Brannstrom I.O."/>
            <person name="Guillou S."/>
            <person name="Cros-Aarteil S."/>
            <person name="Calhoun S."/>
            <person name="Haridas S."/>
            <person name="Kuo A."/>
            <person name="Mondo S."/>
            <person name="Pangilinan J."/>
            <person name="Riley R."/>
            <person name="LaButti K."/>
            <person name="Andreopoulos B."/>
            <person name="Lipzen A."/>
            <person name="Chen C."/>
            <person name="Yan M."/>
            <person name="Daum C."/>
            <person name="Ng V."/>
            <person name="Clum A."/>
            <person name="Steindorff A."/>
            <person name="Ohm R.A."/>
            <person name="Martin F."/>
            <person name="Silar P."/>
            <person name="Natvig D.O."/>
            <person name="Lalanne C."/>
            <person name="Gautier V."/>
            <person name="Ament-Velasquez S.L."/>
            <person name="Kruys A."/>
            <person name="Hutchinson M.I."/>
            <person name="Powell A.J."/>
            <person name="Barry K."/>
            <person name="Miller A.N."/>
            <person name="Grigoriev I.V."/>
            <person name="Debuchy R."/>
            <person name="Gladieux P."/>
            <person name="Hiltunen Thoren M."/>
            <person name="Johannesson H."/>
        </authorList>
    </citation>
    <scope>NUCLEOTIDE SEQUENCE</scope>
    <source>
        <strain evidence="2">CBS 958.72</strain>
    </source>
</reference>
<evidence type="ECO:0000313" key="3">
    <source>
        <dbReference type="Proteomes" id="UP001287356"/>
    </source>
</evidence>
<evidence type="ECO:0000313" key="2">
    <source>
        <dbReference type="EMBL" id="KAK3366881.1"/>
    </source>
</evidence>
<organism evidence="2 3">
    <name type="scientific">Lasiosphaeria ovina</name>
    <dbReference type="NCBI Taxonomy" id="92902"/>
    <lineage>
        <taxon>Eukaryota</taxon>
        <taxon>Fungi</taxon>
        <taxon>Dikarya</taxon>
        <taxon>Ascomycota</taxon>
        <taxon>Pezizomycotina</taxon>
        <taxon>Sordariomycetes</taxon>
        <taxon>Sordariomycetidae</taxon>
        <taxon>Sordariales</taxon>
        <taxon>Lasiosphaeriaceae</taxon>
        <taxon>Lasiosphaeria</taxon>
    </lineage>
</organism>